<sequence>MMAASRLAETPGALQGRNRKTRPSGIRISRFPLQKRRRGVLGDKRTTWRNRKEKTQKNRDERTTWEEKERWSREP</sequence>
<gene>
    <name evidence="2" type="ORF">NDU88_006865</name>
</gene>
<comment type="caution">
    <text evidence="2">The sequence shown here is derived from an EMBL/GenBank/DDBJ whole genome shotgun (WGS) entry which is preliminary data.</text>
</comment>
<feature type="region of interest" description="Disordered" evidence="1">
    <location>
        <begin position="1"/>
        <end position="75"/>
    </location>
</feature>
<name>A0AAV7X2B7_PLEWA</name>
<dbReference type="AlphaFoldDB" id="A0AAV7X2B7"/>
<protein>
    <submittedName>
        <fullName evidence="2">Uncharacterized protein</fullName>
    </submittedName>
</protein>
<organism evidence="2 3">
    <name type="scientific">Pleurodeles waltl</name>
    <name type="common">Iberian ribbed newt</name>
    <dbReference type="NCBI Taxonomy" id="8319"/>
    <lineage>
        <taxon>Eukaryota</taxon>
        <taxon>Metazoa</taxon>
        <taxon>Chordata</taxon>
        <taxon>Craniata</taxon>
        <taxon>Vertebrata</taxon>
        <taxon>Euteleostomi</taxon>
        <taxon>Amphibia</taxon>
        <taxon>Batrachia</taxon>
        <taxon>Caudata</taxon>
        <taxon>Salamandroidea</taxon>
        <taxon>Salamandridae</taxon>
        <taxon>Pleurodelinae</taxon>
        <taxon>Pleurodeles</taxon>
    </lineage>
</organism>
<feature type="compositionally biased region" description="Basic and acidic residues" evidence="1">
    <location>
        <begin position="53"/>
        <end position="75"/>
    </location>
</feature>
<evidence type="ECO:0000313" key="2">
    <source>
        <dbReference type="EMBL" id="KAJ1219296.1"/>
    </source>
</evidence>
<dbReference type="EMBL" id="JANPWB010000001">
    <property type="protein sequence ID" value="KAJ1219296.1"/>
    <property type="molecule type" value="Genomic_DNA"/>
</dbReference>
<evidence type="ECO:0000256" key="1">
    <source>
        <dbReference type="SAM" id="MobiDB-lite"/>
    </source>
</evidence>
<accession>A0AAV7X2B7</accession>
<evidence type="ECO:0000313" key="3">
    <source>
        <dbReference type="Proteomes" id="UP001066276"/>
    </source>
</evidence>
<keyword evidence="3" id="KW-1185">Reference proteome</keyword>
<proteinExistence type="predicted"/>
<reference evidence="2" key="1">
    <citation type="journal article" date="2022" name="bioRxiv">
        <title>Sequencing and chromosome-scale assembly of the giantPleurodeles waltlgenome.</title>
        <authorList>
            <person name="Brown T."/>
            <person name="Elewa A."/>
            <person name="Iarovenko S."/>
            <person name="Subramanian E."/>
            <person name="Araus A.J."/>
            <person name="Petzold A."/>
            <person name="Susuki M."/>
            <person name="Suzuki K.-i.T."/>
            <person name="Hayashi T."/>
            <person name="Toyoda A."/>
            <person name="Oliveira C."/>
            <person name="Osipova E."/>
            <person name="Leigh N.D."/>
            <person name="Simon A."/>
            <person name="Yun M.H."/>
        </authorList>
    </citation>
    <scope>NUCLEOTIDE SEQUENCE</scope>
    <source>
        <strain evidence="2">20211129_DDA</strain>
        <tissue evidence="2">Liver</tissue>
    </source>
</reference>
<dbReference type="Proteomes" id="UP001066276">
    <property type="component" value="Chromosome 1_1"/>
</dbReference>